<feature type="compositionally biased region" description="Acidic residues" evidence="1">
    <location>
        <begin position="241"/>
        <end position="260"/>
    </location>
</feature>
<feature type="region of interest" description="Disordered" evidence="1">
    <location>
        <begin position="228"/>
        <end position="294"/>
    </location>
</feature>
<proteinExistence type="predicted"/>
<evidence type="ECO:0008006" key="6">
    <source>
        <dbReference type="Google" id="ProtNLM"/>
    </source>
</evidence>
<evidence type="ECO:0000313" key="5">
    <source>
        <dbReference type="Proteomes" id="UP000077266"/>
    </source>
</evidence>
<dbReference type="Gene3D" id="2.60.210.10">
    <property type="entry name" value="Apoptosis, Tumor Necrosis Factor Receptor Associated Protein 2, Chain A"/>
    <property type="match status" value="1"/>
</dbReference>
<keyword evidence="5" id="KW-1185">Reference proteome</keyword>
<dbReference type="InterPro" id="IPR000210">
    <property type="entry name" value="BTB/POZ_dom"/>
</dbReference>
<dbReference type="SUPFAM" id="SSF54695">
    <property type="entry name" value="POZ domain"/>
    <property type="match status" value="1"/>
</dbReference>
<dbReference type="PROSITE" id="PS50144">
    <property type="entry name" value="MATH"/>
    <property type="match status" value="1"/>
</dbReference>
<evidence type="ECO:0000256" key="1">
    <source>
        <dbReference type="SAM" id="MobiDB-lite"/>
    </source>
</evidence>
<evidence type="ECO:0000259" key="2">
    <source>
        <dbReference type="PROSITE" id="PS50097"/>
    </source>
</evidence>
<organism evidence="4 5">
    <name type="scientific">Exidia glandulosa HHB12029</name>
    <dbReference type="NCBI Taxonomy" id="1314781"/>
    <lineage>
        <taxon>Eukaryota</taxon>
        <taxon>Fungi</taxon>
        <taxon>Dikarya</taxon>
        <taxon>Basidiomycota</taxon>
        <taxon>Agaricomycotina</taxon>
        <taxon>Agaricomycetes</taxon>
        <taxon>Auriculariales</taxon>
        <taxon>Exidiaceae</taxon>
        <taxon>Exidia</taxon>
    </lineage>
</organism>
<dbReference type="PROSITE" id="PS50097">
    <property type="entry name" value="BTB"/>
    <property type="match status" value="1"/>
</dbReference>
<evidence type="ECO:0000313" key="4">
    <source>
        <dbReference type="EMBL" id="KZV85189.1"/>
    </source>
</evidence>
<feature type="compositionally biased region" description="Polar residues" evidence="1">
    <location>
        <begin position="261"/>
        <end position="272"/>
    </location>
</feature>
<feature type="domain" description="MATH" evidence="3">
    <location>
        <begin position="13"/>
        <end position="160"/>
    </location>
</feature>
<evidence type="ECO:0000259" key="3">
    <source>
        <dbReference type="PROSITE" id="PS50144"/>
    </source>
</evidence>
<name>A0A165ZRD8_EXIGL</name>
<feature type="region of interest" description="Disordered" evidence="1">
    <location>
        <begin position="371"/>
        <end position="400"/>
    </location>
</feature>
<gene>
    <name evidence="4" type="ORF">EXIGLDRAFT_726357</name>
</gene>
<dbReference type="InterPro" id="IPR011333">
    <property type="entry name" value="SKP1/BTB/POZ_sf"/>
</dbReference>
<dbReference type="PANTHER" id="PTHR24413">
    <property type="entry name" value="SPECKLE-TYPE POZ PROTEIN"/>
    <property type="match status" value="1"/>
</dbReference>
<dbReference type="SUPFAM" id="SSF49599">
    <property type="entry name" value="TRAF domain-like"/>
    <property type="match status" value="1"/>
</dbReference>
<feature type="domain" description="BTB" evidence="2">
    <location>
        <begin position="187"/>
        <end position="262"/>
    </location>
</feature>
<dbReference type="STRING" id="1314781.A0A165ZRD8"/>
<dbReference type="EMBL" id="KV426196">
    <property type="protein sequence ID" value="KZV85189.1"/>
    <property type="molecule type" value="Genomic_DNA"/>
</dbReference>
<accession>A0A165ZRD8</accession>
<dbReference type="InParanoid" id="A0A165ZRD8"/>
<sequence>MTVHNAEGRIQRTITYEWKLRGLKALFDGSKGDAKSKVTKSAKFDSGRWQILFYANSGTGSEPNTYSSLYLSCEPTVEEQESALNGKWVREGSYTFSFELSSCESKGDRKVVCTSKDAHNLAFSYKTGNWGWASFGRRDAVYYNQPLIVSADAFVITCAITGPPHRPPPPRALMLATGALMDDPDYSDVQFVLPRGRTVCAMKKMLARRASYFESMFSSGFSETHAAGTTAAELPVSEEPGISEELEDDSDYEDDGDEDVSASQSQVQNADADTTAADMSERKDEDGTDDMDLSFRSDGAKVELDPQPTEAQVEVEPPKPVVLRDDRVGRPGMARVVVRDAACSTYRALLFYLYTDMIMFAPLSSSFSSTAAPSTSTSVSTSSSGPSLTSSAPATAAPGIAEPTTRREWIAAWCRQHPERARDAGPCSAKSIYRLADKLNLGELKARAFAHIVSSLSVSNIVDEVFGSFSATFSEVRKVEMEYFLAHWNEIRASAAMRAIWPAIRQGRHPGFEQVWPMIVMNLEFAPGKEESAQGGEVMSVST</sequence>
<dbReference type="OrthoDB" id="6359816at2759"/>
<reference evidence="4 5" key="1">
    <citation type="journal article" date="2016" name="Mol. Biol. Evol.">
        <title>Comparative Genomics of Early-Diverging Mushroom-Forming Fungi Provides Insights into the Origins of Lignocellulose Decay Capabilities.</title>
        <authorList>
            <person name="Nagy L.G."/>
            <person name="Riley R."/>
            <person name="Tritt A."/>
            <person name="Adam C."/>
            <person name="Daum C."/>
            <person name="Floudas D."/>
            <person name="Sun H."/>
            <person name="Yadav J.S."/>
            <person name="Pangilinan J."/>
            <person name="Larsson K.H."/>
            <person name="Matsuura K."/>
            <person name="Barry K."/>
            <person name="Labutti K."/>
            <person name="Kuo R."/>
            <person name="Ohm R.A."/>
            <person name="Bhattacharya S.S."/>
            <person name="Shirouzu T."/>
            <person name="Yoshinaga Y."/>
            <person name="Martin F.M."/>
            <person name="Grigoriev I.V."/>
            <person name="Hibbett D.S."/>
        </authorList>
    </citation>
    <scope>NUCLEOTIDE SEQUENCE [LARGE SCALE GENOMIC DNA]</scope>
    <source>
        <strain evidence="4 5">HHB12029</strain>
    </source>
</reference>
<protein>
    <recommendedName>
        <fullName evidence="6">MATH domain-containing protein</fullName>
    </recommendedName>
</protein>
<dbReference type="GO" id="GO:0030163">
    <property type="term" value="P:protein catabolic process"/>
    <property type="evidence" value="ECO:0007669"/>
    <property type="project" value="UniProtKB-ARBA"/>
</dbReference>
<dbReference type="InterPro" id="IPR002083">
    <property type="entry name" value="MATH/TRAF_dom"/>
</dbReference>
<dbReference type="InterPro" id="IPR008974">
    <property type="entry name" value="TRAF-like"/>
</dbReference>
<dbReference type="Gene3D" id="3.30.710.10">
    <property type="entry name" value="Potassium Channel Kv1.1, Chain A"/>
    <property type="match status" value="2"/>
</dbReference>
<dbReference type="AlphaFoldDB" id="A0A165ZRD8"/>
<dbReference type="Proteomes" id="UP000077266">
    <property type="component" value="Unassembled WGS sequence"/>
</dbReference>